<sequence>MTSLRSGGPKDFPRIAKEMGFSFSLRRGRVDWHKIGAIDVDRLVQERDLVSLQENLISIVNYNLDSEYDVKILDPSFVKLFKLAQLAIDYLMYSEQHVYNCLELEQQHMKKYVKVLLKLVNFYDFEIDNLICSTVKEIINIPTDTLDAMLYAPRRLQGLGVFKAQWEAYLQHLNICQRLLHVDNPHVASTWNLPNEIEHCIKQLPITFDCSERISSQKLRKALREVSFHQWSKLKCKGLEVVFYSHWKKGNSWISTKKGLSSSQWTQAIKMNCNTIPVYTLPGRTLDSTRCRRCDEQETLPHILGFFHHGELLQINQTNMVRSLIAASVRQNASYGVYEEVDCVSSDGSTRRADIIIIDRQKDKGVILDPTILFEMHEQQPQEVCREKQVIYEPCCQNLGAQYHITHWTVFGPWHNPLRNFKSTYTFKISDATIDAIGSYVLKSFLAIISNHLYSRNFYYVNDSEDVSRLVIPSHWSILLQEDEVDKLKRECKKKDDEIKNLKRKLKETQNKVSMTEMRQHQQHFRTSVGEGATNFFKCPQCGKTFLTAGYLEAHHERRHVGLAFSSPTNPTPEPLRSETERLQSEIKELKERLNIAEQFLNKAADPPLGTNRGRGDEGKKNDATNWAEEEKRRLEQWQEEQQRKCLSEIADLKAVFYNEIKVIFLPVLMLPIKHIVHDVSVISLLSIYTRYEEKRAIYIPTIPYYKDKHQLHDISVTGLMFGARGTIPNFSSQFCKTLGMHKSFLNELTLLIIRESVKLLQNHLYGLSVLKKLTHQ</sequence>
<dbReference type="Pfam" id="PF13815">
    <property type="entry name" value="Dzip-like_N"/>
    <property type="match status" value="1"/>
</dbReference>
<keyword evidence="6" id="KW-0966">Cell projection</keyword>
<keyword evidence="12" id="KW-1185">Reference proteome</keyword>
<organism evidence="11 12">
    <name type="scientific">Periplaneta americana</name>
    <name type="common">American cockroach</name>
    <name type="synonym">Blatta americana</name>
    <dbReference type="NCBI Taxonomy" id="6978"/>
    <lineage>
        <taxon>Eukaryota</taxon>
        <taxon>Metazoa</taxon>
        <taxon>Ecdysozoa</taxon>
        <taxon>Arthropoda</taxon>
        <taxon>Hexapoda</taxon>
        <taxon>Insecta</taxon>
        <taxon>Pterygota</taxon>
        <taxon>Neoptera</taxon>
        <taxon>Polyneoptera</taxon>
        <taxon>Dictyoptera</taxon>
        <taxon>Blattodea</taxon>
        <taxon>Blattoidea</taxon>
        <taxon>Blattidae</taxon>
        <taxon>Blattinae</taxon>
        <taxon>Periplaneta</taxon>
    </lineage>
</organism>
<name>A0ABQ8SG41_PERAM</name>
<feature type="compositionally biased region" description="Basic and acidic residues" evidence="9">
    <location>
        <begin position="614"/>
        <end position="626"/>
    </location>
</feature>
<evidence type="ECO:0000256" key="5">
    <source>
        <dbReference type="ARBA" id="ARBA00023212"/>
    </source>
</evidence>
<dbReference type="InterPro" id="IPR032714">
    <property type="entry name" value="DZIP1_N"/>
</dbReference>
<evidence type="ECO:0000256" key="6">
    <source>
        <dbReference type="ARBA" id="ARBA00023273"/>
    </source>
</evidence>
<evidence type="ECO:0000256" key="9">
    <source>
        <dbReference type="SAM" id="MobiDB-lite"/>
    </source>
</evidence>
<evidence type="ECO:0000256" key="1">
    <source>
        <dbReference type="ARBA" id="ARBA00004114"/>
    </source>
</evidence>
<feature type="domain" description="C2H2-type" evidence="10">
    <location>
        <begin position="537"/>
        <end position="562"/>
    </location>
</feature>
<dbReference type="PROSITE" id="PS50157">
    <property type="entry name" value="ZINC_FINGER_C2H2_2"/>
    <property type="match status" value="1"/>
</dbReference>
<dbReference type="PROSITE" id="PS00028">
    <property type="entry name" value="ZINC_FINGER_C2H2_1"/>
    <property type="match status" value="1"/>
</dbReference>
<protein>
    <recommendedName>
        <fullName evidence="10">C2H2-type domain-containing protein</fullName>
    </recommendedName>
</protein>
<comment type="caution">
    <text evidence="11">The sequence shown here is derived from an EMBL/GenBank/DDBJ whole genome shotgun (WGS) entry which is preliminary data.</text>
</comment>
<comment type="similarity">
    <text evidence="3">Belongs to the DZIP C2H2-type zinc-finger protein family.</text>
</comment>
<evidence type="ECO:0000313" key="12">
    <source>
        <dbReference type="Proteomes" id="UP001148838"/>
    </source>
</evidence>
<dbReference type="InterPro" id="IPR051241">
    <property type="entry name" value="DZIP_RILPL"/>
</dbReference>
<feature type="coiled-coil region" evidence="8">
    <location>
        <begin position="478"/>
        <end position="519"/>
    </location>
</feature>
<keyword evidence="4 8" id="KW-0175">Coiled coil</keyword>
<proteinExistence type="inferred from homology"/>
<keyword evidence="7" id="KW-0863">Zinc-finger</keyword>
<feature type="region of interest" description="Disordered" evidence="9">
    <location>
        <begin position="604"/>
        <end position="626"/>
    </location>
</feature>
<keyword evidence="7" id="KW-0862">Zinc</keyword>
<reference evidence="11 12" key="1">
    <citation type="journal article" date="2022" name="Allergy">
        <title>Genome assembly and annotation of Periplaneta americana reveal a comprehensive cockroach allergen profile.</title>
        <authorList>
            <person name="Wang L."/>
            <person name="Xiong Q."/>
            <person name="Saelim N."/>
            <person name="Wang L."/>
            <person name="Nong W."/>
            <person name="Wan A.T."/>
            <person name="Shi M."/>
            <person name="Liu X."/>
            <person name="Cao Q."/>
            <person name="Hui J.H.L."/>
            <person name="Sookrung N."/>
            <person name="Leung T.F."/>
            <person name="Tungtrongchitr A."/>
            <person name="Tsui S.K.W."/>
        </authorList>
    </citation>
    <scope>NUCLEOTIDE SEQUENCE [LARGE SCALE GENOMIC DNA]</scope>
    <source>
        <strain evidence="11">PWHHKU_190912</strain>
    </source>
</reference>
<keyword evidence="5" id="KW-0963">Cytoplasm</keyword>
<evidence type="ECO:0000313" key="11">
    <source>
        <dbReference type="EMBL" id="KAJ4432662.1"/>
    </source>
</evidence>
<evidence type="ECO:0000256" key="7">
    <source>
        <dbReference type="PROSITE-ProRule" id="PRU00042"/>
    </source>
</evidence>
<comment type="subcellular location">
    <subcellularLocation>
        <location evidence="2">Cytoplasm</location>
        <location evidence="2">Cytoskeleton</location>
        <location evidence="2">Cilium basal body</location>
    </subcellularLocation>
    <subcellularLocation>
        <location evidence="1">Cytoplasm</location>
        <location evidence="1">Cytoskeleton</location>
        <location evidence="1">Microtubule organizing center</location>
        <location evidence="1">Centrosome</location>
        <location evidence="1">Centriole</location>
    </subcellularLocation>
</comment>
<dbReference type="Gene3D" id="3.30.160.60">
    <property type="entry name" value="Classic Zinc Finger"/>
    <property type="match status" value="1"/>
</dbReference>
<dbReference type="EMBL" id="JAJSOF020000029">
    <property type="protein sequence ID" value="KAJ4432662.1"/>
    <property type="molecule type" value="Genomic_DNA"/>
</dbReference>
<dbReference type="PANTHER" id="PTHR21502">
    <property type="entry name" value="ZINC FINGER PROTEIN DZIP1"/>
    <property type="match status" value="1"/>
</dbReference>
<keyword evidence="5" id="KW-0206">Cytoskeleton</keyword>
<evidence type="ECO:0000256" key="3">
    <source>
        <dbReference type="ARBA" id="ARBA00009131"/>
    </source>
</evidence>
<dbReference type="PANTHER" id="PTHR21502:SF3">
    <property type="entry name" value="CILIUM ASSEMBLY PROTEIN DZIP1L"/>
    <property type="match status" value="1"/>
</dbReference>
<keyword evidence="7" id="KW-0479">Metal-binding</keyword>
<evidence type="ECO:0000259" key="10">
    <source>
        <dbReference type="PROSITE" id="PS50157"/>
    </source>
</evidence>
<dbReference type="Proteomes" id="UP001148838">
    <property type="component" value="Unassembled WGS sequence"/>
</dbReference>
<gene>
    <name evidence="11" type="ORF">ANN_21285</name>
</gene>
<evidence type="ECO:0000256" key="8">
    <source>
        <dbReference type="SAM" id="Coils"/>
    </source>
</evidence>
<evidence type="ECO:0000256" key="4">
    <source>
        <dbReference type="ARBA" id="ARBA00023054"/>
    </source>
</evidence>
<dbReference type="SMART" id="SM00355">
    <property type="entry name" value="ZnF_C2H2"/>
    <property type="match status" value="1"/>
</dbReference>
<accession>A0ABQ8SG41</accession>
<evidence type="ECO:0000256" key="2">
    <source>
        <dbReference type="ARBA" id="ARBA00004120"/>
    </source>
</evidence>
<dbReference type="InterPro" id="IPR013087">
    <property type="entry name" value="Znf_C2H2_type"/>
</dbReference>